<protein>
    <recommendedName>
        <fullName evidence="4">TonB C-terminal domain-containing protein</fullName>
    </recommendedName>
</protein>
<gene>
    <name evidence="2" type="ORF">GOQ30_08485</name>
</gene>
<evidence type="ECO:0008006" key="4">
    <source>
        <dbReference type="Google" id="ProtNLM"/>
    </source>
</evidence>
<dbReference type="EMBL" id="WQLW01000005">
    <property type="protein sequence ID" value="MVO09195.1"/>
    <property type="molecule type" value="Genomic_DNA"/>
</dbReference>
<evidence type="ECO:0000256" key="1">
    <source>
        <dbReference type="SAM" id="SignalP"/>
    </source>
</evidence>
<keyword evidence="1" id="KW-0732">Signal</keyword>
<reference evidence="3" key="1">
    <citation type="submission" date="2019-05" db="EMBL/GenBank/DDBJ databases">
        <title>Flavobacterium profundi sp. nov., isolated from a deep-sea seamount.</title>
        <authorList>
            <person name="Zhang D.-C."/>
        </authorList>
    </citation>
    <scope>NUCLEOTIDE SEQUENCE [LARGE SCALE GENOMIC DNA]</scope>
    <source>
        <strain evidence="3">TP390</strain>
    </source>
</reference>
<dbReference type="SUPFAM" id="SSF74653">
    <property type="entry name" value="TolA/TonB C-terminal domain"/>
    <property type="match status" value="1"/>
</dbReference>
<dbReference type="OrthoDB" id="1095452at2"/>
<dbReference type="Gene3D" id="3.30.1150.10">
    <property type="match status" value="1"/>
</dbReference>
<comment type="caution">
    <text evidence="2">The sequence shown here is derived from an EMBL/GenBank/DDBJ whole genome shotgun (WGS) entry which is preliminary data.</text>
</comment>
<sequence>MKNTFSLTTPLTCFLIAFFSFTAMSQNEIDSIGNKQGEWILSNKNFSLKATFKDNKTVGPMRFYENEKLVLEATEGPDKTYTWKLYTNEGNKEGIAKNNEEGLFRYYDLQSNEIDSTTLIKLNSIGEILPTYNGGINQFHIYIAQNIDSLNIKNEKFKVDFVINQNGKVTDVKIASSTNPNLNDRIIHFFENSPRWNPGFQRFRFVKVKMSIPLNLQ</sequence>
<evidence type="ECO:0000313" key="3">
    <source>
        <dbReference type="Proteomes" id="UP000431264"/>
    </source>
</evidence>
<name>A0A6I4IHK4_9FLAO</name>
<feature type="signal peptide" evidence="1">
    <location>
        <begin position="1"/>
        <end position="25"/>
    </location>
</feature>
<dbReference type="RefSeq" id="WP_140997580.1">
    <property type="nucleotide sequence ID" value="NZ_VDCZ01000005.1"/>
</dbReference>
<organism evidence="2 3">
    <name type="scientific">Flavobacterium profundi</name>
    <dbReference type="NCBI Taxonomy" id="1774945"/>
    <lineage>
        <taxon>Bacteria</taxon>
        <taxon>Pseudomonadati</taxon>
        <taxon>Bacteroidota</taxon>
        <taxon>Flavobacteriia</taxon>
        <taxon>Flavobacteriales</taxon>
        <taxon>Flavobacteriaceae</taxon>
        <taxon>Flavobacterium</taxon>
    </lineage>
</organism>
<dbReference type="Proteomes" id="UP000431264">
    <property type="component" value="Unassembled WGS sequence"/>
</dbReference>
<feature type="chain" id="PRO_5026340998" description="TonB C-terminal domain-containing protein" evidence="1">
    <location>
        <begin position="26"/>
        <end position="217"/>
    </location>
</feature>
<accession>A0A6I4IHK4</accession>
<proteinExistence type="predicted"/>
<evidence type="ECO:0000313" key="2">
    <source>
        <dbReference type="EMBL" id="MVO09195.1"/>
    </source>
</evidence>
<dbReference type="AlphaFoldDB" id="A0A6I4IHK4"/>
<keyword evidence="3" id="KW-1185">Reference proteome</keyword>